<dbReference type="EMBL" id="JASPKZ010010438">
    <property type="protein sequence ID" value="KAJ9574354.1"/>
    <property type="molecule type" value="Genomic_DNA"/>
</dbReference>
<protein>
    <submittedName>
        <fullName evidence="2">Uncharacterized protein</fullName>
    </submittedName>
</protein>
<comment type="caution">
    <text evidence="2">The sequence shown here is derived from an EMBL/GenBank/DDBJ whole genome shotgun (WGS) entry which is preliminary data.</text>
</comment>
<accession>A0AAD7Z5B1</accession>
<keyword evidence="3" id="KW-1185">Reference proteome</keyword>
<feature type="non-terminal residue" evidence="2">
    <location>
        <position position="1"/>
    </location>
</feature>
<organism evidence="2 3">
    <name type="scientific">Diploptera punctata</name>
    <name type="common">Pacific beetle cockroach</name>
    <dbReference type="NCBI Taxonomy" id="6984"/>
    <lineage>
        <taxon>Eukaryota</taxon>
        <taxon>Metazoa</taxon>
        <taxon>Ecdysozoa</taxon>
        <taxon>Arthropoda</taxon>
        <taxon>Hexapoda</taxon>
        <taxon>Insecta</taxon>
        <taxon>Pterygota</taxon>
        <taxon>Neoptera</taxon>
        <taxon>Polyneoptera</taxon>
        <taxon>Dictyoptera</taxon>
        <taxon>Blattodea</taxon>
        <taxon>Blaberoidea</taxon>
        <taxon>Blaberidae</taxon>
        <taxon>Diplopterinae</taxon>
        <taxon>Diploptera</taxon>
    </lineage>
</organism>
<name>A0AAD7Z5B1_DIPPU</name>
<feature type="region of interest" description="Disordered" evidence="1">
    <location>
        <begin position="1"/>
        <end position="35"/>
    </location>
</feature>
<gene>
    <name evidence="2" type="ORF">L9F63_026002</name>
</gene>
<evidence type="ECO:0000313" key="3">
    <source>
        <dbReference type="Proteomes" id="UP001233999"/>
    </source>
</evidence>
<dbReference type="AlphaFoldDB" id="A0AAD7Z5B1"/>
<feature type="compositionally biased region" description="Low complexity" evidence="1">
    <location>
        <begin position="11"/>
        <end position="21"/>
    </location>
</feature>
<evidence type="ECO:0000313" key="2">
    <source>
        <dbReference type="EMBL" id="KAJ9574354.1"/>
    </source>
</evidence>
<proteinExistence type="predicted"/>
<dbReference type="Proteomes" id="UP001233999">
    <property type="component" value="Unassembled WGS sequence"/>
</dbReference>
<feature type="non-terminal residue" evidence="2">
    <location>
        <position position="50"/>
    </location>
</feature>
<feature type="compositionally biased region" description="Gly residues" evidence="1">
    <location>
        <begin position="1"/>
        <end position="10"/>
    </location>
</feature>
<reference evidence="2" key="1">
    <citation type="journal article" date="2023" name="IScience">
        <title>Live-bearing cockroach genome reveals convergent evolutionary mechanisms linked to viviparity in insects and beyond.</title>
        <authorList>
            <person name="Fouks B."/>
            <person name="Harrison M.C."/>
            <person name="Mikhailova A.A."/>
            <person name="Marchal E."/>
            <person name="English S."/>
            <person name="Carruthers M."/>
            <person name="Jennings E.C."/>
            <person name="Chiamaka E.L."/>
            <person name="Frigard R.A."/>
            <person name="Pippel M."/>
            <person name="Attardo G.M."/>
            <person name="Benoit J.B."/>
            <person name="Bornberg-Bauer E."/>
            <person name="Tobe S.S."/>
        </authorList>
    </citation>
    <scope>NUCLEOTIDE SEQUENCE</scope>
    <source>
        <strain evidence="2">Stay&amp;Tobe</strain>
    </source>
</reference>
<sequence length="50" mass="4847">NGSQTAGGSGESSAAGQTSSALPMSGSQSHVTTKVTATAHVKVEVHTPLP</sequence>
<reference evidence="2" key="2">
    <citation type="submission" date="2023-05" db="EMBL/GenBank/DDBJ databases">
        <authorList>
            <person name="Fouks B."/>
        </authorList>
    </citation>
    <scope>NUCLEOTIDE SEQUENCE</scope>
    <source>
        <strain evidence="2">Stay&amp;Tobe</strain>
        <tissue evidence="2">Testes</tissue>
    </source>
</reference>
<evidence type="ECO:0000256" key="1">
    <source>
        <dbReference type="SAM" id="MobiDB-lite"/>
    </source>
</evidence>